<keyword evidence="2" id="KW-0830">Ubiquinone</keyword>
<dbReference type="Proteomes" id="UP000192920">
    <property type="component" value="Unassembled WGS sequence"/>
</dbReference>
<proteinExistence type="inferred from homology"/>
<dbReference type="InterPro" id="IPR038989">
    <property type="entry name" value="UbiJ"/>
</dbReference>
<keyword evidence="1" id="KW-0963">Cytoplasm</keyword>
<dbReference type="STRING" id="1123014.SAMN02745746_01771"/>
<dbReference type="UniPathway" id="UPA00232"/>
<organism evidence="2 3">
    <name type="scientific">Pseudogulbenkiania subflava DSM 22618</name>
    <dbReference type="NCBI Taxonomy" id="1123014"/>
    <lineage>
        <taxon>Bacteria</taxon>
        <taxon>Pseudomonadati</taxon>
        <taxon>Pseudomonadota</taxon>
        <taxon>Betaproteobacteria</taxon>
        <taxon>Neisseriales</taxon>
        <taxon>Chromobacteriaceae</taxon>
        <taxon>Pseudogulbenkiania</taxon>
    </lineage>
</organism>
<evidence type="ECO:0000313" key="2">
    <source>
        <dbReference type="EMBL" id="SMF19363.1"/>
    </source>
</evidence>
<name>A0A1Y6BMA5_9NEIS</name>
<evidence type="ECO:0000313" key="3">
    <source>
        <dbReference type="Proteomes" id="UP000192920"/>
    </source>
</evidence>
<protein>
    <recommendedName>
        <fullName evidence="1">Ubiquinone biosynthesis accessory factor UbiJ</fullName>
    </recommendedName>
</protein>
<comment type="function">
    <text evidence="1">Required for ubiquinone (coenzyme Q) biosynthesis. Binds hydrophobic ubiquinone biosynthetic intermediates via its SCP2 domain and is essential for the stability of the Ubi complex. May constitute a docking platform where Ubi enzymes assemble and access their SCP2-bound polyprenyl substrates.</text>
</comment>
<dbReference type="RefSeq" id="WP_085276061.1">
    <property type="nucleotide sequence ID" value="NZ_FXAG01000008.1"/>
</dbReference>
<comment type="similarity">
    <text evidence="1">Belongs to the UbiJ family.</text>
</comment>
<evidence type="ECO:0000256" key="1">
    <source>
        <dbReference type="HAMAP-Rule" id="MF_02215"/>
    </source>
</evidence>
<sequence>MKLQIAAFNHVLNQHPAVRDELTRFSGRRVAIMLPPLAVSGVITEDGWLAACEGEPEAVIRLKHSVALATLSGRQPDLADITLEGDTDLATAVARLVGGLKWDAAEDLSRVVGDVAASRLEKLARGMLGFKGEIAWRLAENWIEHLREEAPLLAKKSQVDGFVHAVDMLRDDAARLEKRLLALEAAINQKNS</sequence>
<comment type="pathway">
    <text evidence="1">Cofactor biosynthesis; ubiquinone biosynthesis.</text>
</comment>
<comment type="subcellular location">
    <subcellularLocation>
        <location evidence="1">Cytoplasm</location>
    </subcellularLocation>
</comment>
<dbReference type="PANTHER" id="PTHR38693">
    <property type="entry name" value="UBIQUINONE BIOSYNTHESIS PROTEIN UBIJ"/>
    <property type="match status" value="1"/>
</dbReference>
<dbReference type="EMBL" id="FXAG01000008">
    <property type="protein sequence ID" value="SMF19363.1"/>
    <property type="molecule type" value="Genomic_DNA"/>
</dbReference>
<dbReference type="GO" id="GO:0005737">
    <property type="term" value="C:cytoplasm"/>
    <property type="evidence" value="ECO:0007669"/>
    <property type="project" value="UniProtKB-SubCell"/>
</dbReference>
<dbReference type="HAMAP" id="MF_02215">
    <property type="entry name" value="UbiJ"/>
    <property type="match status" value="1"/>
</dbReference>
<reference evidence="3" key="1">
    <citation type="submission" date="2017-04" db="EMBL/GenBank/DDBJ databases">
        <authorList>
            <person name="Varghese N."/>
            <person name="Submissions S."/>
        </authorList>
    </citation>
    <scope>NUCLEOTIDE SEQUENCE [LARGE SCALE GENOMIC DNA]</scope>
    <source>
        <strain evidence="3">DSM 22618</strain>
    </source>
</reference>
<gene>
    <name evidence="1" type="primary">ubiJ</name>
    <name evidence="2" type="ORF">SAMN02745746_01771</name>
</gene>
<dbReference type="AlphaFoldDB" id="A0A1Y6BMA5"/>
<dbReference type="PANTHER" id="PTHR38693:SF1">
    <property type="entry name" value="UBIQUINONE BIOSYNTHESIS ACCESSORY FACTOR UBIJ"/>
    <property type="match status" value="1"/>
</dbReference>
<keyword evidence="3" id="KW-1185">Reference proteome</keyword>
<dbReference type="GO" id="GO:0006744">
    <property type="term" value="P:ubiquinone biosynthetic process"/>
    <property type="evidence" value="ECO:0007669"/>
    <property type="project" value="UniProtKB-UniRule"/>
</dbReference>
<accession>A0A1Y6BMA5</accession>
<keyword evidence="1" id="KW-0831">Ubiquinone biosynthesis</keyword>